<evidence type="ECO:0000256" key="3">
    <source>
        <dbReference type="ARBA" id="ARBA00022989"/>
    </source>
</evidence>
<comment type="caution">
    <text evidence="7">The sequence shown here is derived from an EMBL/GenBank/DDBJ whole genome shotgun (WGS) entry which is preliminary data.</text>
</comment>
<dbReference type="GO" id="GO:0016020">
    <property type="term" value="C:membrane"/>
    <property type="evidence" value="ECO:0007669"/>
    <property type="project" value="UniProtKB-SubCell"/>
</dbReference>
<dbReference type="AlphaFoldDB" id="A0A1F6T4G1"/>
<evidence type="ECO:0000256" key="4">
    <source>
        <dbReference type="ARBA" id="ARBA00023136"/>
    </source>
</evidence>
<comment type="subcellular location">
    <subcellularLocation>
        <location evidence="1">Membrane</location>
        <topology evidence="1">Multi-pass membrane protein</topology>
    </subcellularLocation>
</comment>
<keyword evidence="2 5" id="KW-0812">Transmembrane</keyword>
<keyword evidence="4 5" id="KW-0472">Membrane</keyword>
<reference evidence="7 8" key="1">
    <citation type="journal article" date="2016" name="Nat. Commun.">
        <title>Thousands of microbial genomes shed light on interconnected biogeochemical processes in an aquifer system.</title>
        <authorList>
            <person name="Anantharaman K."/>
            <person name="Brown C.T."/>
            <person name="Hug L.A."/>
            <person name="Sharon I."/>
            <person name="Castelle C.J."/>
            <person name="Probst A.J."/>
            <person name="Thomas B.C."/>
            <person name="Singh A."/>
            <person name="Wilkins M.J."/>
            <person name="Karaoz U."/>
            <person name="Brodie E.L."/>
            <person name="Williams K.H."/>
            <person name="Hubbard S.S."/>
            <person name="Banfield J.F."/>
        </authorList>
    </citation>
    <scope>NUCLEOTIDE SEQUENCE [LARGE SCALE GENOMIC DNA]</scope>
</reference>
<dbReference type="InterPro" id="IPR006977">
    <property type="entry name" value="Yip1_dom"/>
</dbReference>
<evidence type="ECO:0000256" key="5">
    <source>
        <dbReference type="SAM" id="Phobius"/>
    </source>
</evidence>
<feature type="transmembrane region" description="Helical" evidence="5">
    <location>
        <begin position="35"/>
        <end position="54"/>
    </location>
</feature>
<feature type="transmembrane region" description="Helical" evidence="5">
    <location>
        <begin position="149"/>
        <end position="171"/>
    </location>
</feature>
<dbReference type="Pfam" id="PF04893">
    <property type="entry name" value="Yip1"/>
    <property type="match status" value="1"/>
</dbReference>
<dbReference type="EMBL" id="MFSQ01000073">
    <property type="protein sequence ID" value="OGI40033.1"/>
    <property type="molecule type" value="Genomic_DNA"/>
</dbReference>
<evidence type="ECO:0000256" key="2">
    <source>
        <dbReference type="ARBA" id="ARBA00022692"/>
    </source>
</evidence>
<feature type="domain" description="Yip1" evidence="6">
    <location>
        <begin position="15"/>
        <end position="201"/>
    </location>
</feature>
<dbReference type="Proteomes" id="UP000178379">
    <property type="component" value="Unassembled WGS sequence"/>
</dbReference>
<protein>
    <recommendedName>
        <fullName evidence="6">Yip1 domain-containing protein</fullName>
    </recommendedName>
</protein>
<accession>A0A1F6T4G1</accession>
<evidence type="ECO:0000313" key="7">
    <source>
        <dbReference type="EMBL" id="OGI40033.1"/>
    </source>
</evidence>
<evidence type="ECO:0000313" key="8">
    <source>
        <dbReference type="Proteomes" id="UP000178379"/>
    </source>
</evidence>
<dbReference type="STRING" id="1817756.A2140_03145"/>
<organism evidence="7 8">
    <name type="scientific">Candidatus Muproteobacteria bacterium RBG_16_62_13</name>
    <dbReference type="NCBI Taxonomy" id="1817756"/>
    <lineage>
        <taxon>Bacteria</taxon>
        <taxon>Pseudomonadati</taxon>
        <taxon>Pseudomonadota</taxon>
        <taxon>Candidatus Muproteobacteria</taxon>
    </lineage>
</organism>
<sequence>MTETTTGTTLNPWFSIWIQPRATIQQIIDSHPTRLVLVLAAVAGFAQFLDRAVMRNLGDRMEWPMIFALAAVAGSVMGIVGLYIGGALLRWTGGWLGGRASMEQVRAAIAWSNVPLIWALPLWIPELVLFGQDLFTSATPRLDGNPPLAVALIGFGIAELVIGIWAIVVFLKCLGQVQGFSAWRALGNALLAFLIFFTAILVPILLIGGFMAWRR</sequence>
<evidence type="ECO:0000256" key="1">
    <source>
        <dbReference type="ARBA" id="ARBA00004141"/>
    </source>
</evidence>
<keyword evidence="3 5" id="KW-1133">Transmembrane helix</keyword>
<proteinExistence type="predicted"/>
<evidence type="ECO:0000259" key="6">
    <source>
        <dbReference type="Pfam" id="PF04893"/>
    </source>
</evidence>
<feature type="transmembrane region" description="Helical" evidence="5">
    <location>
        <begin position="191"/>
        <end position="213"/>
    </location>
</feature>
<gene>
    <name evidence="7" type="ORF">A2140_03145</name>
</gene>
<name>A0A1F6T4G1_9PROT</name>
<feature type="transmembrane region" description="Helical" evidence="5">
    <location>
        <begin position="109"/>
        <end position="129"/>
    </location>
</feature>
<feature type="transmembrane region" description="Helical" evidence="5">
    <location>
        <begin position="66"/>
        <end position="89"/>
    </location>
</feature>